<name>H2KSM6_CLOSI</name>
<dbReference type="InterPro" id="IPR007110">
    <property type="entry name" value="Ig-like_dom"/>
</dbReference>
<protein>
    <recommendedName>
        <fullName evidence="2">Ig-like domain-containing protein</fullName>
    </recommendedName>
</protein>
<dbReference type="EMBL" id="DF143442">
    <property type="protein sequence ID" value="GAA32492.1"/>
    <property type="molecule type" value="Genomic_DNA"/>
</dbReference>
<evidence type="ECO:0000259" key="2">
    <source>
        <dbReference type="PROSITE" id="PS50835"/>
    </source>
</evidence>
<accession>H2KSM6</accession>
<reference key="2">
    <citation type="submission" date="2011-10" db="EMBL/GenBank/DDBJ databases">
        <title>The genome and transcriptome sequence of Clonorchis sinensis provide insights into the carcinogenic liver fluke.</title>
        <authorList>
            <person name="Wang X."/>
            <person name="Huang Y."/>
            <person name="Chen W."/>
            <person name="Liu H."/>
            <person name="Guo L."/>
            <person name="Chen Y."/>
            <person name="Luo F."/>
            <person name="Zhou W."/>
            <person name="Sun J."/>
            <person name="Mao Q."/>
            <person name="Liang P."/>
            <person name="Zhou C."/>
            <person name="Tian Y."/>
            <person name="Men J."/>
            <person name="Lv X."/>
            <person name="Huang L."/>
            <person name="Zhou J."/>
            <person name="Hu Y."/>
            <person name="Li R."/>
            <person name="Zhang F."/>
            <person name="Lei H."/>
            <person name="Li X."/>
            <person name="Hu X."/>
            <person name="Liang C."/>
            <person name="Xu J."/>
            <person name="Wu Z."/>
            <person name="Yu X."/>
        </authorList>
    </citation>
    <scope>NUCLEOTIDE SEQUENCE</scope>
    <source>
        <strain>Henan</strain>
    </source>
</reference>
<dbReference type="AlphaFoldDB" id="H2KSM6"/>
<keyword evidence="4" id="KW-1185">Reference proteome</keyword>
<sequence>MHFALALNSLTKYATKRLLNITTDMKRSYRISENAWNRFSSHRLRKRLVMIGRFLDGQSFAFDTTASSAEPELRDRYQVDVPAKDKLLGRKQITVTGPLLVFYGTPLELICRASFPTDEAKMNPKITLEWYHRGVRRRTHPTRSGGIFITERWVDSHILESRLLVTWASEADAGQWICLDRSVHSNGRGIMVKEQNNPGFGHDRRDEINFLPMNPNFSLTKNQLSSVAHSTADIEFDRIDVMVIGRRIRYPKLLSETAVNYTAYSDMSEMRTAVNQVRLSLHYQTEKCNTKYETDELSLYDKNTNTYRTQQNLHWQSPPVQELLRSEGFPAHRETQLQPAMRRTKQTTEDTTKTRAHDYPKHRNTTLKVATDVHLHGVTYGAKSSNVVSDHITESISFSCETTNDRSNQNFRDITLTAREQPSGSATRALRFTHRKTECIYDGAADFTQGGSFKDAALRACSSKSTVGTAHKLSVFSGVS</sequence>
<evidence type="ECO:0000313" key="4">
    <source>
        <dbReference type="Proteomes" id="UP000008909"/>
    </source>
</evidence>
<gene>
    <name evidence="3" type="ORF">CLF_109746</name>
</gene>
<proteinExistence type="predicted"/>
<reference evidence="3" key="1">
    <citation type="journal article" date="2011" name="Genome Biol.">
        <title>The draft genome of the carcinogenic human liver fluke Clonorchis sinensis.</title>
        <authorList>
            <person name="Wang X."/>
            <person name="Chen W."/>
            <person name="Huang Y."/>
            <person name="Sun J."/>
            <person name="Men J."/>
            <person name="Liu H."/>
            <person name="Luo F."/>
            <person name="Guo L."/>
            <person name="Lv X."/>
            <person name="Deng C."/>
            <person name="Zhou C."/>
            <person name="Fan Y."/>
            <person name="Li X."/>
            <person name="Huang L."/>
            <person name="Hu Y."/>
            <person name="Liang C."/>
            <person name="Hu X."/>
            <person name="Xu J."/>
            <person name="Yu X."/>
        </authorList>
    </citation>
    <scope>NUCLEOTIDE SEQUENCE [LARGE SCALE GENOMIC DNA]</scope>
    <source>
        <strain evidence="3">Henan</strain>
    </source>
</reference>
<feature type="region of interest" description="Disordered" evidence="1">
    <location>
        <begin position="334"/>
        <end position="358"/>
    </location>
</feature>
<feature type="compositionally biased region" description="Basic and acidic residues" evidence="1">
    <location>
        <begin position="346"/>
        <end position="358"/>
    </location>
</feature>
<dbReference type="Proteomes" id="UP000008909">
    <property type="component" value="Unassembled WGS sequence"/>
</dbReference>
<evidence type="ECO:0000256" key="1">
    <source>
        <dbReference type="SAM" id="MobiDB-lite"/>
    </source>
</evidence>
<evidence type="ECO:0000313" key="3">
    <source>
        <dbReference type="EMBL" id="GAA32492.1"/>
    </source>
</evidence>
<dbReference type="PROSITE" id="PS50835">
    <property type="entry name" value="IG_LIKE"/>
    <property type="match status" value="1"/>
</dbReference>
<organism evidence="3 4">
    <name type="scientific">Clonorchis sinensis</name>
    <name type="common">Chinese liver fluke</name>
    <dbReference type="NCBI Taxonomy" id="79923"/>
    <lineage>
        <taxon>Eukaryota</taxon>
        <taxon>Metazoa</taxon>
        <taxon>Spiralia</taxon>
        <taxon>Lophotrochozoa</taxon>
        <taxon>Platyhelminthes</taxon>
        <taxon>Trematoda</taxon>
        <taxon>Digenea</taxon>
        <taxon>Opisthorchiida</taxon>
        <taxon>Opisthorchiata</taxon>
        <taxon>Opisthorchiidae</taxon>
        <taxon>Clonorchis</taxon>
    </lineage>
</organism>
<feature type="domain" description="Ig-like" evidence="2">
    <location>
        <begin position="82"/>
        <end position="178"/>
    </location>
</feature>